<dbReference type="AlphaFoldDB" id="A0A4R5YM40"/>
<reference evidence="2 3" key="1">
    <citation type="submission" date="2019-03" db="EMBL/GenBank/DDBJ databases">
        <title>Genome Sequencing and Assembly of Various Microbes Isolated from Partially Reclaimed Soil and Acid Mine Drainage (AMD) Site.</title>
        <authorList>
            <person name="Steinbock B."/>
            <person name="Bechtold R."/>
            <person name="Sevigny J.L."/>
            <person name="Thomas D."/>
            <person name="Cuthill L.R."/>
            <person name="Aveiro Johannsen E.J."/>
            <person name="Thomas K."/>
            <person name="Ghosh A."/>
        </authorList>
    </citation>
    <scope>NUCLEOTIDE SEQUENCE [LARGE SCALE GENOMIC DNA]</scope>
    <source>
        <strain evidence="2 3">F-B2</strain>
    </source>
</reference>
<dbReference type="Proteomes" id="UP000295633">
    <property type="component" value="Unassembled WGS sequence"/>
</dbReference>
<evidence type="ECO:0000313" key="2">
    <source>
        <dbReference type="EMBL" id="TDL46346.1"/>
    </source>
</evidence>
<proteinExistence type="predicted"/>
<evidence type="ECO:0000313" key="3">
    <source>
        <dbReference type="Proteomes" id="UP000295633"/>
    </source>
</evidence>
<dbReference type="GO" id="GO:0046677">
    <property type="term" value="P:response to antibiotic"/>
    <property type="evidence" value="ECO:0007669"/>
    <property type="project" value="InterPro"/>
</dbReference>
<accession>A0A4R5YM40</accession>
<dbReference type="EMBL" id="SMZX01000001">
    <property type="protein sequence ID" value="TDL46346.1"/>
    <property type="molecule type" value="Genomic_DNA"/>
</dbReference>
<dbReference type="GO" id="GO:0030655">
    <property type="term" value="P:beta-lactam antibiotic catabolic process"/>
    <property type="evidence" value="ECO:0007669"/>
    <property type="project" value="InterPro"/>
</dbReference>
<name>A0A4R5YM40_9MICO</name>
<feature type="domain" description="Beta-lactamase class A catalytic" evidence="1">
    <location>
        <begin position="344"/>
        <end position="529"/>
    </location>
</feature>
<sequence>MGEATTPVLPSSVRLTGSTRYTLAVGISKAVYPRGARTVVIVSSQRAADQQLAAYVAGSVGGPMLLVDTGSVPAATASEITRLAPDRIVVMGSRAAVSDAVVSRLSAGRTSVRVDAGTTMSLSQKALVAATPTAETVYLVDVRQLAAAPVAAATAAATGSGFLVVEGARPPSPGALATLRAVGARQIVFMNGTSGLPTSYGNALRSEGFTVARLAGADRAGIADSATAEYPSTTTRGVVTASAEATGFGSPAATALAATTGQPLYFSGERCLSDASAAVLQRRGDKVLVVGPTAQLRAEVETGKGCTAVRTTRQDKLRSSLQSALNRNSSSSYTVTVREVGGLGETVSMGGATRREPASMMKLFAAWGTYKRIERGAGSLSTRLGSGLTVGECLREMIWMSDNFCHTDLVHWIGLSQLNREIAAAGYSRTAYGQVLRGQDVLYAGNRTTSDDLTNLLKRLEEGRLLNATHTRHMLNLMHTQLFRSRLPNGLPASAYQASKPGSLWVSGGLLQADSAVVRSSSSRFVVTVIGAPGASKAGIRDIARTVYSHFNGSFGAAVTHSDLHVRTVRNTPWYRSSAGGTIAGTIPSGTPLQVSDSRRHWYKVHWRGGYAWLYYHHVRTNLRY</sequence>
<dbReference type="InterPro" id="IPR045155">
    <property type="entry name" value="Beta-lactam_cat"/>
</dbReference>
<dbReference type="Pfam" id="PF04122">
    <property type="entry name" value="CW_binding_2"/>
    <property type="match status" value="1"/>
</dbReference>
<dbReference type="InterPro" id="IPR012338">
    <property type="entry name" value="Beta-lactam/transpept-like"/>
</dbReference>
<organism evidence="2 3">
    <name type="scientific">Microbacterium oleivorans</name>
    <dbReference type="NCBI Taxonomy" id="273677"/>
    <lineage>
        <taxon>Bacteria</taxon>
        <taxon>Bacillati</taxon>
        <taxon>Actinomycetota</taxon>
        <taxon>Actinomycetes</taxon>
        <taxon>Micrococcales</taxon>
        <taxon>Microbacteriaceae</taxon>
        <taxon>Microbacterium</taxon>
    </lineage>
</organism>
<evidence type="ECO:0000259" key="1">
    <source>
        <dbReference type="Pfam" id="PF13354"/>
    </source>
</evidence>
<comment type="caution">
    <text evidence="2">The sequence shown here is derived from an EMBL/GenBank/DDBJ whole genome shotgun (WGS) entry which is preliminary data.</text>
</comment>
<dbReference type="Gene3D" id="3.40.710.10">
    <property type="entry name" value="DD-peptidase/beta-lactamase superfamily"/>
    <property type="match status" value="1"/>
</dbReference>
<dbReference type="SUPFAM" id="SSF56601">
    <property type="entry name" value="beta-lactamase/transpeptidase-like"/>
    <property type="match status" value="1"/>
</dbReference>
<gene>
    <name evidence="2" type="ORF">E2R54_01420</name>
</gene>
<dbReference type="PANTHER" id="PTHR35333">
    <property type="entry name" value="BETA-LACTAMASE"/>
    <property type="match status" value="1"/>
</dbReference>
<dbReference type="InterPro" id="IPR007253">
    <property type="entry name" value="Cell_wall-bd_2"/>
</dbReference>
<protein>
    <recommendedName>
        <fullName evidence="1">Beta-lactamase class A catalytic domain-containing protein</fullName>
    </recommendedName>
</protein>
<dbReference type="InterPro" id="IPR000871">
    <property type="entry name" value="Beta-lactam_class-A"/>
</dbReference>
<dbReference type="Pfam" id="PF13354">
    <property type="entry name" value="Beta-lactamase2"/>
    <property type="match status" value="1"/>
</dbReference>
<dbReference type="GO" id="GO:0008800">
    <property type="term" value="F:beta-lactamase activity"/>
    <property type="evidence" value="ECO:0007669"/>
    <property type="project" value="InterPro"/>
</dbReference>
<dbReference type="PANTHER" id="PTHR35333:SF3">
    <property type="entry name" value="BETA-LACTAMASE-TYPE TRANSPEPTIDASE FOLD CONTAINING PROTEIN"/>
    <property type="match status" value="1"/>
</dbReference>